<sequence>MKFIIFTLFAMLLSACATSVHDWSRPGASASDIQHDKAECQYQAKAATASYHSTPAADDKTHGMGSAVGDGIVIAEKQIDLINDCMRVKGYAGQ</sequence>
<organism evidence="2 3">
    <name type="scientific">Pseudomonas kribbensis</name>
    <dbReference type="NCBI Taxonomy" id="1628086"/>
    <lineage>
        <taxon>Bacteria</taxon>
        <taxon>Pseudomonadati</taxon>
        <taxon>Pseudomonadota</taxon>
        <taxon>Gammaproteobacteria</taxon>
        <taxon>Pseudomonadales</taxon>
        <taxon>Pseudomonadaceae</taxon>
        <taxon>Pseudomonas</taxon>
    </lineage>
</organism>
<evidence type="ECO:0000256" key="1">
    <source>
        <dbReference type="SAM" id="SignalP"/>
    </source>
</evidence>
<dbReference type="Proteomes" id="UP000253720">
    <property type="component" value="Chromosome"/>
</dbReference>
<dbReference type="EMBL" id="CP029608">
    <property type="protein sequence ID" value="AXI61533.1"/>
    <property type="molecule type" value="Genomic_DNA"/>
</dbReference>
<feature type="signal peptide" evidence="1">
    <location>
        <begin position="1"/>
        <end position="17"/>
    </location>
</feature>
<accession>A0A345RQG7</accession>
<evidence type="ECO:0000313" key="3">
    <source>
        <dbReference type="Proteomes" id="UP000253720"/>
    </source>
</evidence>
<keyword evidence="3" id="KW-1185">Reference proteome</keyword>
<dbReference type="PROSITE" id="PS51257">
    <property type="entry name" value="PROKAR_LIPOPROTEIN"/>
    <property type="match status" value="1"/>
</dbReference>
<gene>
    <name evidence="2" type="ORF">DLD99_13965</name>
</gene>
<keyword evidence="1" id="KW-0732">Signal</keyword>
<evidence type="ECO:0000313" key="2">
    <source>
        <dbReference type="EMBL" id="AXI61533.1"/>
    </source>
</evidence>
<protein>
    <recommendedName>
        <fullName evidence="4">Lipoprotein</fullName>
    </recommendedName>
</protein>
<dbReference type="RefSeq" id="WP_114882889.1">
    <property type="nucleotide sequence ID" value="NZ_CP029608.1"/>
</dbReference>
<dbReference type="KEGG" id="pke:DLD99_13965"/>
<dbReference type="AlphaFoldDB" id="A0A345RQG7"/>
<reference evidence="2 3" key="1">
    <citation type="submission" date="2018-05" db="EMBL/GenBank/DDBJ databases">
        <title>Complete genome sequence of Pseudomonas kribbensis 46-2(T).</title>
        <authorList>
            <person name="Jeong H."/>
            <person name="Lee S.-G."/>
            <person name="Rha E."/>
            <person name="Kim H."/>
        </authorList>
    </citation>
    <scope>NUCLEOTIDE SEQUENCE [LARGE SCALE GENOMIC DNA]</scope>
    <source>
        <strain evidence="2 3">46-2</strain>
    </source>
</reference>
<proteinExistence type="predicted"/>
<feature type="chain" id="PRO_5017039452" description="Lipoprotein" evidence="1">
    <location>
        <begin position="18"/>
        <end position="94"/>
    </location>
</feature>
<evidence type="ECO:0008006" key="4">
    <source>
        <dbReference type="Google" id="ProtNLM"/>
    </source>
</evidence>
<name>A0A345RQG7_9PSED</name>